<organism evidence="1 2">
    <name type="scientific">Methanolapillus africanus</name>
    <dbReference type="NCBI Taxonomy" id="3028297"/>
    <lineage>
        <taxon>Archaea</taxon>
        <taxon>Methanobacteriati</taxon>
        <taxon>Methanobacteriota</taxon>
        <taxon>Stenosarchaea group</taxon>
        <taxon>Methanomicrobia</taxon>
        <taxon>Methanosarcinales</taxon>
        <taxon>Methanosarcinaceae</taxon>
        <taxon>Methanolapillus</taxon>
    </lineage>
</organism>
<evidence type="ECO:0000313" key="2">
    <source>
        <dbReference type="Proteomes" id="UP001271789"/>
    </source>
</evidence>
<dbReference type="Proteomes" id="UP001271789">
    <property type="component" value="Unassembled WGS sequence"/>
</dbReference>
<dbReference type="RefSeq" id="WP_338098891.1">
    <property type="nucleotide sequence ID" value="NZ_JAWDKD010000007.1"/>
</dbReference>
<accession>A0AAE4MIM6</accession>
<dbReference type="EMBL" id="JAWDKD010000007">
    <property type="protein sequence ID" value="MDV0446495.1"/>
    <property type="molecule type" value="Genomic_DNA"/>
</dbReference>
<protein>
    <recommendedName>
        <fullName evidence="3">DUF4325 domain-containing protein</fullName>
    </recommendedName>
</protein>
<dbReference type="AlphaFoldDB" id="A0AAE4MIM6"/>
<evidence type="ECO:0000313" key="1">
    <source>
        <dbReference type="EMBL" id="MDV0446495.1"/>
    </source>
</evidence>
<keyword evidence="2" id="KW-1185">Reference proteome</keyword>
<proteinExistence type="predicted"/>
<name>A0AAE4MIM6_9EURY</name>
<gene>
    <name evidence="1" type="ORF">MsAg5_03340</name>
</gene>
<reference evidence="1" key="1">
    <citation type="submission" date="2023-06" db="EMBL/GenBank/DDBJ databases">
        <title>Genome sequence of Methanosarcinaceae archaeon Ag5.</title>
        <authorList>
            <person name="Protasov E."/>
            <person name="Platt K."/>
            <person name="Poehlein A."/>
            <person name="Daniel R."/>
            <person name="Brune A."/>
        </authorList>
    </citation>
    <scope>NUCLEOTIDE SEQUENCE</scope>
    <source>
        <strain evidence="1">Ag5</strain>
    </source>
</reference>
<sequence length="115" mass="13392">MNKLNVRQIVNDDMGVMSTDGKKVYAAIKREIEKNGKAVVSFKDFEIVTGNFINAIVWEFPGDFNGKNMDDLIEFVDISDGNRRQIHYALRDAELCYKYPKEFEEIMNQLWEGFD</sequence>
<evidence type="ECO:0008006" key="3">
    <source>
        <dbReference type="Google" id="ProtNLM"/>
    </source>
</evidence>
<comment type="caution">
    <text evidence="1">The sequence shown here is derived from an EMBL/GenBank/DDBJ whole genome shotgun (WGS) entry which is preliminary data.</text>
</comment>